<dbReference type="InterPro" id="IPR027266">
    <property type="entry name" value="TrmE/GcvT-like"/>
</dbReference>
<dbReference type="Gene3D" id="4.10.1250.10">
    <property type="entry name" value="Aminomethyltransferase fragment"/>
    <property type="match status" value="1"/>
</dbReference>
<dbReference type="InterPro" id="IPR013977">
    <property type="entry name" value="GcvT_C"/>
</dbReference>
<organism evidence="10 11">
    <name type="scientific">Paracoccus aminophilus JCM 7686</name>
    <dbReference type="NCBI Taxonomy" id="1367847"/>
    <lineage>
        <taxon>Bacteria</taxon>
        <taxon>Pseudomonadati</taxon>
        <taxon>Pseudomonadota</taxon>
        <taxon>Alphaproteobacteria</taxon>
        <taxon>Rhodobacterales</taxon>
        <taxon>Paracoccaceae</taxon>
        <taxon>Paracoccus</taxon>
    </lineage>
</organism>
<evidence type="ECO:0000256" key="2">
    <source>
        <dbReference type="ARBA" id="ARBA00012616"/>
    </source>
</evidence>
<dbReference type="InterPro" id="IPR028896">
    <property type="entry name" value="GcvT/YgfZ/DmdA"/>
</dbReference>
<dbReference type="GO" id="GO:0005960">
    <property type="term" value="C:glycine cleavage complex"/>
    <property type="evidence" value="ECO:0007669"/>
    <property type="project" value="InterPro"/>
</dbReference>
<dbReference type="GO" id="GO:0008483">
    <property type="term" value="F:transaminase activity"/>
    <property type="evidence" value="ECO:0007669"/>
    <property type="project" value="UniProtKB-KW"/>
</dbReference>
<dbReference type="KEGG" id="pami:JCM7686_3377"/>
<accession>S5XYN0</accession>
<dbReference type="AlphaFoldDB" id="S5XYN0"/>
<proteinExistence type="inferred from homology"/>
<keyword evidence="3" id="KW-0032">Aminotransferase</keyword>
<dbReference type="GO" id="GO:0004047">
    <property type="term" value="F:aminomethyltransferase activity"/>
    <property type="evidence" value="ECO:0007669"/>
    <property type="project" value="UniProtKB-EC"/>
</dbReference>
<evidence type="ECO:0000256" key="7">
    <source>
        <dbReference type="PIRSR" id="PIRSR006487-1"/>
    </source>
</evidence>
<dbReference type="PIRSF" id="PIRSF006487">
    <property type="entry name" value="GcvT"/>
    <property type="match status" value="1"/>
</dbReference>
<keyword evidence="4 10" id="KW-0808">Transferase</keyword>
<dbReference type="SUPFAM" id="SSF103025">
    <property type="entry name" value="Folate-binding domain"/>
    <property type="match status" value="1"/>
</dbReference>
<dbReference type="Gene3D" id="2.40.30.110">
    <property type="entry name" value="Aminomethyltransferase beta-barrel domains"/>
    <property type="match status" value="1"/>
</dbReference>
<dbReference type="GO" id="GO:0006546">
    <property type="term" value="P:glycine catabolic process"/>
    <property type="evidence" value="ECO:0007669"/>
    <property type="project" value="InterPro"/>
</dbReference>
<dbReference type="EC" id="2.1.2.10" evidence="2"/>
<dbReference type="PANTHER" id="PTHR43757:SF2">
    <property type="entry name" value="AMINOMETHYLTRANSFERASE, MITOCHONDRIAL"/>
    <property type="match status" value="1"/>
</dbReference>
<dbReference type="PANTHER" id="PTHR43757">
    <property type="entry name" value="AMINOMETHYLTRANSFERASE"/>
    <property type="match status" value="1"/>
</dbReference>
<evidence type="ECO:0000259" key="8">
    <source>
        <dbReference type="Pfam" id="PF01571"/>
    </source>
</evidence>
<keyword evidence="11" id="KW-1185">Reference proteome</keyword>
<dbReference type="PATRIC" id="fig|1367847.3.peg.3409"/>
<evidence type="ECO:0000313" key="10">
    <source>
        <dbReference type="EMBL" id="AGT10412.1"/>
    </source>
</evidence>
<dbReference type="InterPro" id="IPR029043">
    <property type="entry name" value="GcvT/YgfZ_C"/>
</dbReference>
<dbReference type="NCBIfam" id="TIGR00528">
    <property type="entry name" value="gcvT"/>
    <property type="match status" value="1"/>
</dbReference>
<evidence type="ECO:0000256" key="3">
    <source>
        <dbReference type="ARBA" id="ARBA00022576"/>
    </source>
</evidence>
<name>S5XYN0_PARAH</name>
<dbReference type="InterPro" id="IPR006222">
    <property type="entry name" value="GCVT_N"/>
</dbReference>
<evidence type="ECO:0000313" key="11">
    <source>
        <dbReference type="Proteomes" id="UP000015480"/>
    </source>
</evidence>
<dbReference type="Pfam" id="PF08669">
    <property type="entry name" value="GCV_T_C"/>
    <property type="match status" value="1"/>
</dbReference>
<dbReference type="Pfam" id="PF01571">
    <property type="entry name" value="GCV_T"/>
    <property type="match status" value="1"/>
</dbReference>
<feature type="domain" description="Aminomethyltransferase C-terminal" evidence="9">
    <location>
        <begin position="284"/>
        <end position="362"/>
    </location>
</feature>
<dbReference type="SUPFAM" id="SSF101790">
    <property type="entry name" value="Aminomethyltransferase beta-barrel domain"/>
    <property type="match status" value="1"/>
</dbReference>
<sequence length="369" mass="39326">MAENRRTTLYDLHLARGAKMVPFAGWDMPVQYPMGVLNEHLHTRAKAGLFDVSHMGQVILRGPEVAVALESLIPADLAGLKPGRQRYGLFTAENGGVLDDLMIANKGDHLYLVVNAANAEADLAHLRQLEGKGISVEPQDRALLALQGPEAAAVLARLIPGVAEMTFMDSRDFDWQGVDLWISRSGYTGEDGFEISVPQARAVALAEALLANEAVAPIGLGARDSLRLEAGMPLYGHEMDEMTSPAQASLGWSIPKIRRLGGARAGGFPGAERVLAELAAGATRARYGLRPEGRAPIREGVEIFAEETGGTAIGRVRSGGFGPSVGAPIAMADLPAGLSPDTPLWAELRGRRLPVAITPLPFHTPAYKR</sequence>
<feature type="domain" description="GCVT N-terminal" evidence="8">
    <location>
        <begin position="9"/>
        <end position="254"/>
    </location>
</feature>
<gene>
    <name evidence="10" type="ORF">JCM7686_3377</name>
</gene>
<protein>
    <recommendedName>
        <fullName evidence="2">aminomethyltransferase</fullName>
        <ecNumber evidence="2">2.1.2.10</ecNumber>
    </recommendedName>
    <alternativeName>
        <fullName evidence="5">Glycine cleavage system T protein</fullName>
    </alternativeName>
</protein>
<dbReference type="HOGENOM" id="CLU_007884_10_0_5"/>
<dbReference type="RefSeq" id="WP_020952048.1">
    <property type="nucleotide sequence ID" value="NC_022041.1"/>
</dbReference>
<dbReference type="Proteomes" id="UP000015480">
    <property type="component" value="Chromosome"/>
</dbReference>
<dbReference type="Gene3D" id="3.30.70.1400">
    <property type="entry name" value="Aminomethyltransferase beta-barrel domains"/>
    <property type="match status" value="1"/>
</dbReference>
<dbReference type="FunFam" id="3.30.70.1400:FF:000001">
    <property type="entry name" value="Aminomethyltransferase"/>
    <property type="match status" value="1"/>
</dbReference>
<comment type="similarity">
    <text evidence="1">Belongs to the GcvT family.</text>
</comment>
<comment type="catalytic activity">
    <reaction evidence="6">
        <text>N(6)-[(R)-S(8)-aminomethyldihydrolipoyl]-L-lysyl-[protein] + (6S)-5,6,7,8-tetrahydrofolate = N(6)-[(R)-dihydrolipoyl]-L-lysyl-[protein] + (6R)-5,10-methylene-5,6,7,8-tetrahydrofolate + NH4(+)</text>
        <dbReference type="Rhea" id="RHEA:16945"/>
        <dbReference type="Rhea" id="RHEA-COMP:10475"/>
        <dbReference type="Rhea" id="RHEA-COMP:10492"/>
        <dbReference type="ChEBI" id="CHEBI:15636"/>
        <dbReference type="ChEBI" id="CHEBI:28938"/>
        <dbReference type="ChEBI" id="CHEBI:57453"/>
        <dbReference type="ChEBI" id="CHEBI:83100"/>
        <dbReference type="ChEBI" id="CHEBI:83143"/>
        <dbReference type="EC" id="2.1.2.10"/>
    </reaction>
</comment>
<dbReference type="STRING" id="1367847.JCM7686_3377"/>
<keyword evidence="10" id="KW-0489">Methyltransferase</keyword>
<evidence type="ECO:0000259" key="9">
    <source>
        <dbReference type="Pfam" id="PF08669"/>
    </source>
</evidence>
<dbReference type="eggNOG" id="COG0404">
    <property type="taxonomic scope" value="Bacteria"/>
</dbReference>
<evidence type="ECO:0000256" key="6">
    <source>
        <dbReference type="ARBA" id="ARBA00047665"/>
    </source>
</evidence>
<evidence type="ECO:0000256" key="5">
    <source>
        <dbReference type="ARBA" id="ARBA00031395"/>
    </source>
</evidence>
<evidence type="ECO:0000256" key="1">
    <source>
        <dbReference type="ARBA" id="ARBA00008609"/>
    </source>
</evidence>
<dbReference type="InterPro" id="IPR006223">
    <property type="entry name" value="GcvT"/>
</dbReference>
<dbReference type="EMBL" id="CP006650">
    <property type="protein sequence ID" value="AGT10412.1"/>
    <property type="molecule type" value="Genomic_DNA"/>
</dbReference>
<dbReference type="OrthoDB" id="9774591at2"/>
<dbReference type="GO" id="GO:0008168">
    <property type="term" value="F:methyltransferase activity"/>
    <property type="evidence" value="ECO:0007669"/>
    <property type="project" value="UniProtKB-KW"/>
</dbReference>
<dbReference type="GO" id="GO:0032259">
    <property type="term" value="P:methylation"/>
    <property type="evidence" value="ECO:0007669"/>
    <property type="project" value="UniProtKB-KW"/>
</dbReference>
<evidence type="ECO:0000256" key="4">
    <source>
        <dbReference type="ARBA" id="ARBA00022679"/>
    </source>
</evidence>
<dbReference type="NCBIfam" id="NF010093">
    <property type="entry name" value="PRK13579.1"/>
    <property type="match status" value="1"/>
</dbReference>
<reference evidence="10 11" key="1">
    <citation type="journal article" date="2014" name="BMC Genomics">
        <title>Architecture and functions of a multipartite genome of the methylotrophic bacterium Paracoccus aminophilus JCM 7686, containing primary and secondary chromids.</title>
        <authorList>
            <person name="Dziewit L."/>
            <person name="Czarnecki J."/>
            <person name="Wibberg D."/>
            <person name="Radlinska M."/>
            <person name="Mrozek P."/>
            <person name="Szymczak M."/>
            <person name="Schluter A."/>
            <person name="Puhler A."/>
            <person name="Bartosik D."/>
        </authorList>
    </citation>
    <scope>NUCLEOTIDE SEQUENCE [LARGE SCALE GENOMIC DNA]</scope>
    <source>
        <strain evidence="10">JCM 7686</strain>
    </source>
</reference>
<dbReference type="Gene3D" id="3.30.1360.120">
    <property type="entry name" value="Probable tRNA modification gtpase trme, domain 1"/>
    <property type="match status" value="1"/>
</dbReference>
<feature type="binding site" evidence="7">
    <location>
        <position position="194"/>
    </location>
    <ligand>
        <name>substrate</name>
    </ligand>
</feature>
<dbReference type="NCBIfam" id="NF001567">
    <property type="entry name" value="PRK00389.1"/>
    <property type="match status" value="1"/>
</dbReference>